<dbReference type="OrthoDB" id="10037289at2759"/>
<name>A0A2H2ZRF9_TRIPA</name>
<sequence>MKRSIRDTGDGSSAQKPPAKRAATAKRAAASKKTAAQATESPEPVVIAGPAPAASPSPSSSIPNTRRVPVGPNGEFFIPRTFPRESIKALDKMVVSKRWVQIDGDPNHEFTLGNRRWWELNSPWLEANKKSIGLTAKHWKMREEAFAKGEPRGDDEGDKPEDFVCISPPALEARDSEEDEDEDEEEEEEDEENEEENEEAAEEAKASKEKAREEQCAMHKVVGKLASLHPEHKWVSTMRGNERSKWWISELLKRDQDDFLMHVYNDFTWYGTIEVMENIFVNFEKVLKRKNHTVMELWFELEGLALVLNSGCVEFQMCDDADRCGQILELVGYMTITVIGSLQKNKLFAKDSQIPNIGIMLALVLTYAHSMGTDYGWEDQVAWTPYVVQQATVAHITLAGPKKFAETLEGINEWGAGKTAASQAKWAKGTFPSKLAAYGSRGGNQFDITTFSAAERKKYSFA</sequence>
<dbReference type="EMBL" id="LFMI01000768">
    <property type="protein sequence ID" value="OTA07322.1"/>
    <property type="molecule type" value="Genomic_DNA"/>
</dbReference>
<feature type="region of interest" description="Disordered" evidence="1">
    <location>
        <begin position="1"/>
        <end position="72"/>
    </location>
</feature>
<dbReference type="Proteomes" id="UP000219286">
    <property type="component" value="Unassembled WGS sequence"/>
</dbReference>
<evidence type="ECO:0000256" key="1">
    <source>
        <dbReference type="SAM" id="MobiDB-lite"/>
    </source>
</evidence>
<keyword evidence="3" id="KW-1185">Reference proteome</keyword>
<dbReference type="AlphaFoldDB" id="A0A2H2ZRF9"/>
<evidence type="ECO:0000313" key="3">
    <source>
        <dbReference type="Proteomes" id="UP000219286"/>
    </source>
</evidence>
<protein>
    <submittedName>
        <fullName evidence="2">Uncharacterized protein</fullName>
    </submittedName>
</protein>
<feature type="compositionally biased region" description="Low complexity" evidence="1">
    <location>
        <begin position="14"/>
        <end position="38"/>
    </location>
</feature>
<comment type="caution">
    <text evidence="2">The sequence shown here is derived from an EMBL/GenBank/DDBJ whole genome shotgun (WGS) entry which is preliminary data.</text>
</comment>
<reference evidence="2 3" key="1">
    <citation type="journal article" date="2015" name="Genome Announc.">
        <title>Genome sequence and annotation of Trichoderma parareesei, the ancestor of the cellulase producer Trichoderma reesei.</title>
        <authorList>
            <person name="Yang D."/>
            <person name="Pomraning K."/>
            <person name="Kopchinskiy A."/>
            <person name="Karimi Aghcheh R."/>
            <person name="Atanasova L."/>
            <person name="Chenthamara K."/>
            <person name="Baker S.E."/>
            <person name="Zhang R."/>
            <person name="Shen Q."/>
            <person name="Freitag M."/>
            <person name="Kubicek C.P."/>
            <person name="Druzhinina I.S."/>
        </authorList>
    </citation>
    <scope>NUCLEOTIDE SEQUENCE [LARGE SCALE GENOMIC DNA]</scope>
    <source>
        <strain evidence="2 3">CBS 125925</strain>
    </source>
</reference>
<feature type="compositionally biased region" description="Basic and acidic residues" evidence="1">
    <location>
        <begin position="202"/>
        <end position="213"/>
    </location>
</feature>
<organism evidence="2 3">
    <name type="scientific">Trichoderma parareesei</name>
    <name type="common">Filamentous fungus</name>
    <dbReference type="NCBI Taxonomy" id="858221"/>
    <lineage>
        <taxon>Eukaryota</taxon>
        <taxon>Fungi</taxon>
        <taxon>Dikarya</taxon>
        <taxon>Ascomycota</taxon>
        <taxon>Pezizomycotina</taxon>
        <taxon>Sordariomycetes</taxon>
        <taxon>Hypocreomycetidae</taxon>
        <taxon>Hypocreales</taxon>
        <taxon>Hypocreaceae</taxon>
        <taxon>Trichoderma</taxon>
    </lineage>
</organism>
<gene>
    <name evidence="2" type="ORF">A9Z42_0081670</name>
</gene>
<accession>A0A2H2ZRF9</accession>
<proteinExistence type="predicted"/>
<evidence type="ECO:0000313" key="2">
    <source>
        <dbReference type="EMBL" id="OTA07322.1"/>
    </source>
</evidence>
<feature type="compositionally biased region" description="Acidic residues" evidence="1">
    <location>
        <begin position="175"/>
        <end position="201"/>
    </location>
</feature>
<feature type="region of interest" description="Disordered" evidence="1">
    <location>
        <begin position="147"/>
        <end position="213"/>
    </location>
</feature>
<feature type="compositionally biased region" description="Low complexity" evidence="1">
    <location>
        <begin position="50"/>
        <end position="63"/>
    </location>
</feature>